<dbReference type="Pfam" id="PF09594">
    <property type="entry name" value="GT87"/>
    <property type="match status" value="1"/>
</dbReference>
<keyword evidence="5 8" id="KW-1133">Transmembrane helix</keyword>
<keyword evidence="4 8" id="KW-0812">Transmembrane</keyword>
<feature type="transmembrane region" description="Helical" evidence="8">
    <location>
        <begin position="181"/>
        <end position="204"/>
    </location>
</feature>
<dbReference type="EMBL" id="JACT01000001">
    <property type="protein sequence ID" value="KMS58859.1"/>
    <property type="molecule type" value="Genomic_DNA"/>
</dbReference>
<evidence type="ECO:0000313" key="9">
    <source>
        <dbReference type="EMBL" id="KMS58859.1"/>
    </source>
</evidence>
<keyword evidence="10" id="KW-1185">Reference proteome</keyword>
<accession>A0A0J7Y4Q7</accession>
<gene>
    <name evidence="9" type="ORF">V473_10570</name>
</gene>
<evidence type="ECO:0000256" key="6">
    <source>
        <dbReference type="ARBA" id="ARBA00023136"/>
    </source>
</evidence>
<evidence type="ECO:0000256" key="3">
    <source>
        <dbReference type="ARBA" id="ARBA00022679"/>
    </source>
</evidence>
<keyword evidence="3" id="KW-0808">Transferase</keyword>
<keyword evidence="6 8" id="KW-0472">Membrane</keyword>
<evidence type="ECO:0000256" key="1">
    <source>
        <dbReference type="ARBA" id="ARBA00004651"/>
    </source>
</evidence>
<dbReference type="PATRIC" id="fig|1420583.3.peg.2125"/>
<evidence type="ECO:0000313" key="10">
    <source>
        <dbReference type="Proteomes" id="UP000052232"/>
    </source>
</evidence>
<proteinExistence type="inferred from homology"/>
<feature type="transmembrane region" description="Helical" evidence="8">
    <location>
        <begin position="120"/>
        <end position="145"/>
    </location>
</feature>
<name>A0A0J7Y4Q7_9SPHN</name>
<protein>
    <recommendedName>
        <fullName evidence="11">DUF2029 domain-containing protein</fullName>
    </recommendedName>
</protein>
<sequence length="375" mass="41846">MLSDLMQLDGLRLSEVRLVIGRDFLNVWTAGQLTLSDKLALLYDYDGYRLWQSAIFGPLDPYNYSYPPHSLFLAMSFGALPYPIALLAWTLIGAGFFAWTARAYMPPQLSLWTSILTPAALVNIWAGHYGFVIGGMWLLFFSLLARFPGRAGAIAGLLTLKPHLGMLIAVTLLIRKAWRAIGVAVLVTAGLILASGAIFGWDLWRDWLLETSSLQTRILQDESYKFYFFMMPSAYVALRGLPMEIATSAQIAVAAFALWCVWKSRYVRNEELAFIAASATVLTLPYIFNYDLTVASLGFAVCLFGRWKQLNKAERAALWFGFAAPLLVMVDNLFAPASIAMAMFVQVRCATGRSPVHLSGLTRLLDRSRPWRVMP</sequence>
<dbReference type="STRING" id="1420583.V473_10570"/>
<comment type="caution">
    <text evidence="9">The sequence shown here is derived from an EMBL/GenBank/DDBJ whole genome shotgun (WGS) entry which is preliminary data.</text>
</comment>
<evidence type="ECO:0000256" key="4">
    <source>
        <dbReference type="ARBA" id="ARBA00022692"/>
    </source>
</evidence>
<feature type="transmembrane region" description="Helical" evidence="8">
    <location>
        <begin position="317"/>
        <end position="345"/>
    </location>
</feature>
<dbReference type="GO" id="GO:0016758">
    <property type="term" value="F:hexosyltransferase activity"/>
    <property type="evidence" value="ECO:0007669"/>
    <property type="project" value="InterPro"/>
</dbReference>
<comment type="subcellular location">
    <subcellularLocation>
        <location evidence="1">Cell membrane</location>
        <topology evidence="1">Multi-pass membrane protein</topology>
    </subcellularLocation>
</comment>
<dbReference type="AlphaFoldDB" id="A0A0J7Y4Q7"/>
<dbReference type="GO" id="GO:0005886">
    <property type="term" value="C:plasma membrane"/>
    <property type="evidence" value="ECO:0007669"/>
    <property type="project" value="UniProtKB-SubCell"/>
</dbReference>
<evidence type="ECO:0008006" key="11">
    <source>
        <dbReference type="Google" id="ProtNLM"/>
    </source>
</evidence>
<organism evidence="9 10">
    <name type="scientific">Sphingobium cupriresistens LL01</name>
    <dbReference type="NCBI Taxonomy" id="1420583"/>
    <lineage>
        <taxon>Bacteria</taxon>
        <taxon>Pseudomonadati</taxon>
        <taxon>Pseudomonadota</taxon>
        <taxon>Alphaproteobacteria</taxon>
        <taxon>Sphingomonadales</taxon>
        <taxon>Sphingomonadaceae</taxon>
        <taxon>Sphingobium</taxon>
    </lineage>
</organism>
<keyword evidence="2" id="KW-1003">Cell membrane</keyword>
<comment type="similarity">
    <text evidence="7">Belongs to the glycosyltransferase 87 family.</text>
</comment>
<feature type="transmembrane region" description="Helical" evidence="8">
    <location>
        <begin position="248"/>
        <end position="267"/>
    </location>
</feature>
<evidence type="ECO:0000256" key="7">
    <source>
        <dbReference type="ARBA" id="ARBA00024033"/>
    </source>
</evidence>
<dbReference type="Proteomes" id="UP000052232">
    <property type="component" value="Unassembled WGS sequence"/>
</dbReference>
<reference evidence="9 10" key="1">
    <citation type="journal article" date="2015" name="G3 (Bethesda)">
        <title>Insights into Ongoing Evolution of the Hexachlorocyclohexane Catabolic Pathway from Comparative Genomics of Ten Sphingomonadaceae Strains.</title>
        <authorList>
            <person name="Pearce S.L."/>
            <person name="Oakeshott J.G."/>
            <person name="Pandey G."/>
        </authorList>
    </citation>
    <scope>NUCLEOTIDE SEQUENCE [LARGE SCALE GENOMIC DNA]</scope>
    <source>
        <strain evidence="9 10">LL01</strain>
    </source>
</reference>
<evidence type="ECO:0000256" key="8">
    <source>
        <dbReference type="SAM" id="Phobius"/>
    </source>
</evidence>
<evidence type="ECO:0000256" key="5">
    <source>
        <dbReference type="ARBA" id="ARBA00022989"/>
    </source>
</evidence>
<dbReference type="InterPro" id="IPR018584">
    <property type="entry name" value="GT87"/>
</dbReference>
<feature type="transmembrane region" description="Helical" evidence="8">
    <location>
        <begin position="151"/>
        <end position="174"/>
    </location>
</feature>
<feature type="transmembrane region" description="Helical" evidence="8">
    <location>
        <begin position="71"/>
        <end position="99"/>
    </location>
</feature>
<evidence type="ECO:0000256" key="2">
    <source>
        <dbReference type="ARBA" id="ARBA00022475"/>
    </source>
</evidence>